<evidence type="ECO:0000313" key="3">
    <source>
        <dbReference type="EMBL" id="GFG64505.1"/>
    </source>
</evidence>
<keyword evidence="5" id="KW-1185">Reference proteome</keyword>
<evidence type="ECO:0000256" key="2">
    <source>
        <dbReference type="SAM" id="Phobius"/>
    </source>
</evidence>
<keyword evidence="2" id="KW-1133">Transmembrane helix</keyword>
<evidence type="ECO:0000313" key="6">
    <source>
        <dbReference type="Proteomes" id="UP000663583"/>
    </source>
</evidence>
<gene>
    <name evidence="4" type="ORF">I2456_10635</name>
    <name evidence="3" type="ORF">MKUB_19950</name>
</gene>
<reference evidence="3 5" key="1">
    <citation type="journal article" date="2019" name="Emerg. Microbes Infect.">
        <title>Comprehensive subspecies identification of 175 nontuberculous mycobacteria species based on 7547 genomic profiles.</title>
        <authorList>
            <person name="Matsumoto Y."/>
            <person name="Kinjo T."/>
            <person name="Motooka D."/>
            <person name="Nabeya D."/>
            <person name="Jung N."/>
            <person name="Uechi K."/>
            <person name="Horii T."/>
            <person name="Iida T."/>
            <person name="Fujita J."/>
            <person name="Nakamura S."/>
        </authorList>
    </citation>
    <scope>NUCLEOTIDE SEQUENCE [LARGE SCALE GENOMIC DNA]</scope>
    <source>
        <strain evidence="3 5">JCM 13573</strain>
    </source>
</reference>
<accession>A0AAX1JEU8</accession>
<evidence type="ECO:0000256" key="1">
    <source>
        <dbReference type="SAM" id="MobiDB-lite"/>
    </source>
</evidence>
<keyword evidence="2" id="KW-0812">Transmembrane</keyword>
<organism evidence="4 6">
    <name type="scientific">Mycobacterium kubicae</name>
    <dbReference type="NCBI Taxonomy" id="120959"/>
    <lineage>
        <taxon>Bacteria</taxon>
        <taxon>Bacillati</taxon>
        <taxon>Actinomycetota</taxon>
        <taxon>Actinomycetes</taxon>
        <taxon>Mycobacteriales</taxon>
        <taxon>Mycobacteriaceae</taxon>
        <taxon>Mycobacterium</taxon>
        <taxon>Mycobacterium simiae complex</taxon>
    </lineage>
</organism>
<dbReference type="AlphaFoldDB" id="A0AAX1JEU8"/>
<name>A0AAX1JEU8_9MYCO</name>
<dbReference type="EMBL" id="CP065047">
    <property type="protein sequence ID" value="QPI39853.1"/>
    <property type="molecule type" value="Genomic_DNA"/>
</dbReference>
<reference evidence="3" key="2">
    <citation type="submission" date="2020-02" db="EMBL/GenBank/DDBJ databases">
        <authorList>
            <person name="Matsumoto Y."/>
            <person name="Kinjo T."/>
            <person name="Motooka D."/>
            <person name="Nabeya D."/>
            <person name="Jung N."/>
            <person name="Uechi K."/>
            <person name="Horii T."/>
            <person name="Iida T."/>
            <person name="Fujita J."/>
            <person name="Nakamura S."/>
        </authorList>
    </citation>
    <scope>NUCLEOTIDE SEQUENCE</scope>
    <source>
        <strain evidence="3">JCM 13573</strain>
    </source>
</reference>
<feature type="compositionally biased region" description="Basic and acidic residues" evidence="1">
    <location>
        <begin position="195"/>
        <end position="275"/>
    </location>
</feature>
<protein>
    <submittedName>
        <fullName evidence="4">YIP1 family protein</fullName>
    </submittedName>
</protein>
<dbReference type="NCBIfam" id="NF037996">
    <property type="entry name" value="B-4DMT"/>
    <property type="match status" value="1"/>
</dbReference>
<dbReference type="InterPro" id="IPR047958">
    <property type="entry name" value="B-4DMT-like"/>
</dbReference>
<proteinExistence type="predicted"/>
<dbReference type="Proteomes" id="UP000465306">
    <property type="component" value="Unassembled WGS sequence"/>
</dbReference>
<sequence>MSNWMVRGLAFAAAMVVLRLFQGALINAWQTQSGLISIVLLLLFVIGAVVWGLRDGRADAQANPDPDRRADLAMTWLLAGLAAGVISGLVCWIIALFYKGIYTGGLFNEVTTFAAFTALLVFIFGIIGVAIGRWRVDRKAPEPDKRDHDHSHKSEDRADTDVFTAVRGDDSPTGEIPVGDGGKTEERTSSVATAERGREERTAEREAPTETIPTRDHEARTETINTGDRDARTETINTGDRDTRTDAISTHHKDDAPTEVIRTDDHTKPGDAKKG</sequence>
<feature type="transmembrane region" description="Helical" evidence="2">
    <location>
        <begin position="74"/>
        <end position="98"/>
    </location>
</feature>
<dbReference type="Proteomes" id="UP000663583">
    <property type="component" value="Chromosome"/>
</dbReference>
<evidence type="ECO:0000313" key="4">
    <source>
        <dbReference type="EMBL" id="QPI39853.1"/>
    </source>
</evidence>
<reference evidence="4" key="3">
    <citation type="submission" date="2020-11" db="EMBL/GenBank/DDBJ databases">
        <title>Intraspecies plasmid and genomic variation of Mycobacterium kubicae revealed by the complete genome sequences of two clinical isolates.</title>
        <authorList>
            <person name="Hendrix J.R."/>
            <person name="Epperson L.E."/>
            <person name="Honda J.R."/>
            <person name="Strong M."/>
        </authorList>
    </citation>
    <scope>NUCLEOTIDE SEQUENCE</scope>
    <source>
        <strain evidence="4">JCM 13573</strain>
    </source>
</reference>
<dbReference type="EMBL" id="BLKU01000003">
    <property type="protein sequence ID" value="GFG64505.1"/>
    <property type="molecule type" value="Genomic_DNA"/>
</dbReference>
<dbReference type="KEGG" id="mku:I2456_10635"/>
<evidence type="ECO:0000313" key="5">
    <source>
        <dbReference type="Proteomes" id="UP000465306"/>
    </source>
</evidence>
<keyword evidence="2" id="KW-0472">Membrane</keyword>
<feature type="transmembrane region" description="Helical" evidence="2">
    <location>
        <begin position="33"/>
        <end position="53"/>
    </location>
</feature>
<feature type="transmembrane region" description="Helical" evidence="2">
    <location>
        <begin position="110"/>
        <end position="131"/>
    </location>
</feature>
<feature type="region of interest" description="Disordered" evidence="1">
    <location>
        <begin position="140"/>
        <end position="275"/>
    </location>
</feature>
<feature type="compositionally biased region" description="Basic and acidic residues" evidence="1">
    <location>
        <begin position="140"/>
        <end position="160"/>
    </location>
</feature>